<dbReference type="RefSeq" id="XP_013325403.1">
    <property type="nucleotide sequence ID" value="XM_013469949.1"/>
</dbReference>
<proteinExistence type="predicted"/>
<feature type="region of interest" description="Disordered" evidence="1">
    <location>
        <begin position="37"/>
        <end position="62"/>
    </location>
</feature>
<evidence type="ECO:0000313" key="2">
    <source>
        <dbReference type="EMBL" id="KKA18791.1"/>
    </source>
</evidence>
<reference evidence="2 3" key="1">
    <citation type="submission" date="2015-04" db="EMBL/GenBank/DDBJ databases">
        <authorList>
            <person name="Heijne W.H."/>
            <person name="Fedorova N.D."/>
            <person name="Nierman W.C."/>
            <person name="Vollebregt A.W."/>
            <person name="Zhao Z."/>
            <person name="Wu L."/>
            <person name="Kumar M."/>
            <person name="Stam H."/>
            <person name="van den Berg M.A."/>
            <person name="Pel H.J."/>
        </authorList>
    </citation>
    <scope>NUCLEOTIDE SEQUENCE [LARGE SCALE GENOMIC DNA]</scope>
    <source>
        <strain evidence="2 3">CBS 393.64</strain>
    </source>
</reference>
<keyword evidence="3" id="KW-1185">Reference proteome</keyword>
<protein>
    <submittedName>
        <fullName evidence="2">Uncharacterized protein</fullName>
    </submittedName>
</protein>
<dbReference type="EMBL" id="LASV01000419">
    <property type="protein sequence ID" value="KKA18791.1"/>
    <property type="molecule type" value="Genomic_DNA"/>
</dbReference>
<accession>A0A0F4YLQ9</accession>
<gene>
    <name evidence="2" type="ORF">T310_7258</name>
</gene>
<dbReference type="AlphaFoldDB" id="A0A0F4YLQ9"/>
<organism evidence="2 3">
    <name type="scientific">Rasamsonia emersonii (strain ATCC 16479 / CBS 393.64 / IMI 116815)</name>
    <dbReference type="NCBI Taxonomy" id="1408163"/>
    <lineage>
        <taxon>Eukaryota</taxon>
        <taxon>Fungi</taxon>
        <taxon>Dikarya</taxon>
        <taxon>Ascomycota</taxon>
        <taxon>Pezizomycotina</taxon>
        <taxon>Eurotiomycetes</taxon>
        <taxon>Eurotiomycetidae</taxon>
        <taxon>Eurotiales</taxon>
        <taxon>Trichocomaceae</taxon>
        <taxon>Rasamsonia</taxon>
    </lineage>
</organism>
<dbReference type="Proteomes" id="UP000053958">
    <property type="component" value="Unassembled WGS sequence"/>
</dbReference>
<name>A0A0F4YLQ9_RASE3</name>
<comment type="caution">
    <text evidence="2">The sequence shown here is derived from an EMBL/GenBank/DDBJ whole genome shotgun (WGS) entry which is preliminary data.</text>
</comment>
<evidence type="ECO:0000256" key="1">
    <source>
        <dbReference type="SAM" id="MobiDB-lite"/>
    </source>
</evidence>
<dbReference type="GeneID" id="25319534"/>
<sequence length="119" mass="12446">MPLLKIQIARNRVGKILVAVPLDLPIHVSDLFQLGPQLYDGEPDHPRVEAEGSSDGGLDGSGRVEAHDEVVALGVSSLVLRGGFRQAKGAPVRVAADYAAGTQHLEASITGDSVAKNQS</sequence>
<evidence type="ECO:0000313" key="3">
    <source>
        <dbReference type="Proteomes" id="UP000053958"/>
    </source>
</evidence>